<proteinExistence type="predicted"/>
<name>A0A060TEL1_BLAAD</name>
<comment type="catalytic activity">
    <reaction evidence="2">
        <text>D-sedoheptulose 7-phosphate + D-glyceraldehyde 3-phosphate = D-erythrose 4-phosphate + beta-D-fructose 6-phosphate</text>
        <dbReference type="Rhea" id="RHEA:17053"/>
        <dbReference type="ChEBI" id="CHEBI:16897"/>
        <dbReference type="ChEBI" id="CHEBI:57483"/>
        <dbReference type="ChEBI" id="CHEBI:57634"/>
        <dbReference type="ChEBI" id="CHEBI:59776"/>
        <dbReference type="EC" id="2.2.1.2"/>
    </reaction>
</comment>
<dbReference type="InterPro" id="IPR018225">
    <property type="entry name" value="Transaldolase_AS"/>
</dbReference>
<dbReference type="EMBL" id="HG937694">
    <property type="protein sequence ID" value="CDP37631.1"/>
    <property type="molecule type" value="Genomic_DNA"/>
</dbReference>
<dbReference type="EC" id="2.2.1.2" evidence="2"/>
<gene>
    <name evidence="3" type="ORF">GNLVRS02_ARAD1D15862g</name>
</gene>
<reference evidence="3" key="2">
    <citation type="submission" date="2014-06" db="EMBL/GenBank/DDBJ databases">
        <title>The complete genome of Blastobotrys (Arxula) adeninivorans LS3 - a yeast of biotechnological interest.</title>
        <authorList>
            <person name="Kunze G."/>
            <person name="Gaillardin C."/>
            <person name="Czernicka M."/>
            <person name="Durrens P."/>
            <person name="Martin T."/>
            <person name="Boer E."/>
            <person name="Gabaldon T."/>
            <person name="Cruz J."/>
            <person name="Talla E."/>
            <person name="Marck C."/>
            <person name="Goffeau A."/>
            <person name="Barbe V."/>
            <person name="Baret P."/>
            <person name="Baronian K."/>
            <person name="Beier S."/>
            <person name="Bleykasten C."/>
            <person name="Bode R."/>
            <person name="Casaregola S."/>
            <person name="Despons L."/>
            <person name="Fairhead C."/>
            <person name="Giersberg M."/>
            <person name="Gierski P."/>
            <person name="Hahnel U."/>
            <person name="Hartmann A."/>
            <person name="Jankowska D."/>
            <person name="Jubin C."/>
            <person name="Jung P."/>
            <person name="Lafontaine I."/>
            <person name="Leh-Louis V."/>
            <person name="Lemaire M."/>
            <person name="Marcet-Houben M."/>
            <person name="Mascher M."/>
            <person name="Morel G."/>
            <person name="Richard G.-F."/>
            <person name="Riechen J."/>
            <person name="Sacerdot C."/>
            <person name="Sarkar A."/>
            <person name="Savel G."/>
            <person name="Schacherer J."/>
            <person name="Sherman D."/>
            <person name="Straub M.-L."/>
            <person name="Stein N."/>
            <person name="Thierry A."/>
            <person name="Trautwein-Schult A."/>
            <person name="Westhof E."/>
            <person name="Worch S."/>
            <person name="Dujon B."/>
            <person name="Souciet J.-L."/>
            <person name="Wincker P."/>
            <person name="Scholz U."/>
            <person name="Neuveglise N."/>
        </authorList>
    </citation>
    <scope>NUCLEOTIDE SEQUENCE</scope>
    <source>
        <strain evidence="3">LS3</strain>
    </source>
</reference>
<dbReference type="GO" id="GO:0009052">
    <property type="term" value="P:pentose-phosphate shunt, non-oxidative branch"/>
    <property type="evidence" value="ECO:0007669"/>
    <property type="project" value="TreeGrafter"/>
</dbReference>
<keyword evidence="2" id="KW-0570">Pentose shunt</keyword>
<keyword evidence="2" id="KW-0808">Transferase</keyword>
<dbReference type="Pfam" id="PF00923">
    <property type="entry name" value="TAL_FSA"/>
    <property type="match status" value="1"/>
</dbReference>
<sequence length="320" mass="35096">MSALDYIRNSGTRVSCDTMNVAGAEAWYGKKYINCTSNQAIAYTELVSETGKDVMAEAAERVKAKSSDTDKLVYQTVNMAIAILGKRMLEQIDGSVLSQTNPSSAYDIQGTVQHARDLIAAYKELGIEKERVIIKVPSTWEGLQACKQLRQEDGINTLGTMIFSFAQAVEAAAVGCVAISPYVNSLETNFNASQYKRPDDIRQHRGVMLSKQIHEYYRTHKVTTKLVPAGMLDPAEPIALAGVDEITAQPALLLELSNLQVSEGSVLDQVSGNDAPVSFTEEEFRVAMQESQVAYDMNFAINGFMGFEQKLTELAQKALN</sequence>
<protein>
    <recommendedName>
        <fullName evidence="2">Transaldolase</fullName>
        <ecNumber evidence="2">2.2.1.2</ecNumber>
    </recommendedName>
</protein>
<dbReference type="GO" id="GO:0005975">
    <property type="term" value="P:carbohydrate metabolic process"/>
    <property type="evidence" value="ECO:0007669"/>
    <property type="project" value="InterPro"/>
</dbReference>
<dbReference type="Gene3D" id="3.20.20.70">
    <property type="entry name" value="Aldolase class I"/>
    <property type="match status" value="1"/>
</dbReference>
<dbReference type="UniPathway" id="UPA00115">
    <property type="reaction ID" value="UER00414"/>
</dbReference>
<comment type="pathway">
    <text evidence="2">Carbohydrate degradation; pentose phosphate pathway; D-glyceraldehyde 3-phosphate and beta-D-fructose 6-phosphate from D-ribose 5-phosphate and D-xylulose 5-phosphate (non-oxidative stage): step 2/3.</text>
</comment>
<reference evidence="3" key="1">
    <citation type="submission" date="2014-02" db="EMBL/GenBank/DDBJ databases">
        <authorList>
            <person name="Genoscope - CEA"/>
        </authorList>
    </citation>
    <scope>NUCLEOTIDE SEQUENCE</scope>
    <source>
        <strain evidence="3">LS3</strain>
    </source>
</reference>
<dbReference type="SUPFAM" id="SSF51569">
    <property type="entry name" value="Aldolase"/>
    <property type="match status" value="1"/>
</dbReference>
<dbReference type="PANTHER" id="PTHR10683:SF34">
    <property type="entry name" value="TRANSALDOLASE"/>
    <property type="match status" value="1"/>
</dbReference>
<dbReference type="PANTHER" id="PTHR10683">
    <property type="entry name" value="TRANSALDOLASE"/>
    <property type="match status" value="1"/>
</dbReference>
<comment type="function">
    <text evidence="2">Catalyzes the rate-limiting step of the non-oxidative phase in the pentose phosphate pathway. Catalyzes the reversible conversion of sedheptulose-7-phosphate and D-glyceraldehyde 3-phosphate into erythrose-4-phosphate and beta-D-fructose 6-phosphate.</text>
</comment>
<evidence type="ECO:0000256" key="1">
    <source>
        <dbReference type="ARBA" id="ARBA00023270"/>
    </source>
</evidence>
<dbReference type="InterPro" id="IPR013785">
    <property type="entry name" value="Aldolase_TIM"/>
</dbReference>
<evidence type="ECO:0000313" key="3">
    <source>
        <dbReference type="EMBL" id="CDP37631.1"/>
    </source>
</evidence>
<dbReference type="InterPro" id="IPR001585">
    <property type="entry name" value="TAL/FSA"/>
</dbReference>
<dbReference type="AlphaFoldDB" id="A0A060TEL1"/>
<accession>A0A060TEL1</accession>
<dbReference type="PhylomeDB" id="A0A060TEL1"/>
<keyword evidence="1" id="KW-0704">Schiff base</keyword>
<evidence type="ECO:0000256" key="2">
    <source>
        <dbReference type="RuleBase" id="RU000501"/>
    </source>
</evidence>
<dbReference type="PROSITE" id="PS00958">
    <property type="entry name" value="TRANSALDOLASE_2"/>
    <property type="match status" value="1"/>
</dbReference>
<organism evidence="3">
    <name type="scientific">Blastobotrys adeninivorans</name>
    <name type="common">Yeast</name>
    <name type="synonym">Arxula adeninivorans</name>
    <dbReference type="NCBI Taxonomy" id="409370"/>
    <lineage>
        <taxon>Eukaryota</taxon>
        <taxon>Fungi</taxon>
        <taxon>Dikarya</taxon>
        <taxon>Ascomycota</taxon>
        <taxon>Saccharomycotina</taxon>
        <taxon>Dipodascomycetes</taxon>
        <taxon>Dipodascales</taxon>
        <taxon>Trichomonascaceae</taxon>
        <taxon>Blastobotrys</taxon>
    </lineage>
</organism>
<dbReference type="GO" id="GO:0004801">
    <property type="term" value="F:transaldolase activity"/>
    <property type="evidence" value="ECO:0007669"/>
    <property type="project" value="UniProtKB-EC"/>
</dbReference>